<evidence type="ECO:0000256" key="8">
    <source>
        <dbReference type="ARBA" id="ARBA00047481"/>
    </source>
</evidence>
<evidence type="ECO:0000256" key="5">
    <source>
        <dbReference type="ARBA" id="ARBA00022576"/>
    </source>
</evidence>
<evidence type="ECO:0000256" key="6">
    <source>
        <dbReference type="ARBA" id="ARBA00022679"/>
    </source>
</evidence>
<dbReference type="GO" id="GO:0030170">
    <property type="term" value="F:pyridoxal phosphate binding"/>
    <property type="evidence" value="ECO:0007669"/>
    <property type="project" value="InterPro"/>
</dbReference>
<dbReference type="Pfam" id="PF00155">
    <property type="entry name" value="Aminotran_1_2"/>
    <property type="match status" value="1"/>
</dbReference>
<keyword evidence="9" id="KW-0368">Histidine biosynthesis</keyword>
<evidence type="ECO:0000313" key="11">
    <source>
        <dbReference type="EMBL" id="PWV59487.1"/>
    </source>
</evidence>
<dbReference type="Gene3D" id="3.90.1150.10">
    <property type="entry name" value="Aspartate Aminotransferase, domain 1"/>
    <property type="match status" value="1"/>
</dbReference>
<comment type="catalytic activity">
    <reaction evidence="8 9">
        <text>L-histidinol phosphate + 2-oxoglutarate = 3-(imidazol-4-yl)-2-oxopropyl phosphate + L-glutamate</text>
        <dbReference type="Rhea" id="RHEA:23744"/>
        <dbReference type="ChEBI" id="CHEBI:16810"/>
        <dbReference type="ChEBI" id="CHEBI:29985"/>
        <dbReference type="ChEBI" id="CHEBI:57766"/>
        <dbReference type="ChEBI" id="CHEBI:57980"/>
        <dbReference type="EC" id="2.6.1.9"/>
    </reaction>
</comment>
<comment type="cofactor">
    <cofactor evidence="1 9">
        <name>pyridoxal 5'-phosphate</name>
        <dbReference type="ChEBI" id="CHEBI:597326"/>
    </cofactor>
</comment>
<dbReference type="CDD" id="cd00609">
    <property type="entry name" value="AAT_like"/>
    <property type="match status" value="1"/>
</dbReference>
<dbReference type="AlphaFoldDB" id="A0A317MRQ9"/>
<sequence length="375" mass="40316">MTCDFLELAAPGVRGLTPYQPGKPESELAREFGLDEADIVKLASNENPLGPSPRALAAIQACLDHLHRYPDGGGYLLKSKISEKFGLPLDGITLGNGSNDLLDIIARTFLTSAHNAVMSAHAFAVYPIATQAVGAELRVVPANAPDHEQPYGHDLAAMRARIDERTRVVWIANPNNPTGTWLDPAALEDFVAGLPPTTVCVLDEAYIEFMDPALRPDSLHWVARYPQLIVTRTFAKAYGLPGVRVGYALAHAQVTDLLNRVRAPFNVNTPALVGAAAALDDEDYVARGVANNRAGMAQWQQGLRALGLGWLPSAGNFLCVDLGRPGLEVFKALLPKGVIVRPVANYGLPNFVRITIGTERENAIALRALGEVLGR</sequence>
<dbReference type="EMBL" id="QGTJ01000010">
    <property type="protein sequence ID" value="PWV59487.1"/>
    <property type="molecule type" value="Genomic_DNA"/>
</dbReference>
<keyword evidence="9" id="KW-0028">Amino-acid biosynthesis</keyword>
<keyword evidence="12" id="KW-1185">Reference proteome</keyword>
<evidence type="ECO:0000256" key="7">
    <source>
        <dbReference type="ARBA" id="ARBA00022898"/>
    </source>
</evidence>
<dbReference type="InterPro" id="IPR004839">
    <property type="entry name" value="Aminotransferase_I/II_large"/>
</dbReference>
<dbReference type="GO" id="GO:0000105">
    <property type="term" value="P:L-histidine biosynthetic process"/>
    <property type="evidence" value="ECO:0007669"/>
    <property type="project" value="UniProtKB-UniRule"/>
</dbReference>
<gene>
    <name evidence="9" type="primary">hisC</name>
    <name evidence="11" type="ORF">C7443_11032</name>
</gene>
<comment type="pathway">
    <text evidence="2 9">Amino-acid biosynthesis; L-histidine biosynthesis; L-histidine from 5-phospho-alpha-D-ribose 1-diphosphate: step 7/9.</text>
</comment>
<dbReference type="PANTHER" id="PTHR43643">
    <property type="entry name" value="HISTIDINOL-PHOSPHATE AMINOTRANSFERASE 2"/>
    <property type="match status" value="1"/>
</dbReference>
<evidence type="ECO:0000256" key="3">
    <source>
        <dbReference type="ARBA" id="ARBA00007970"/>
    </source>
</evidence>
<evidence type="ECO:0000313" key="12">
    <source>
        <dbReference type="Proteomes" id="UP000246569"/>
    </source>
</evidence>
<evidence type="ECO:0000256" key="4">
    <source>
        <dbReference type="ARBA" id="ARBA00011738"/>
    </source>
</evidence>
<dbReference type="InterPro" id="IPR015421">
    <property type="entry name" value="PyrdxlP-dep_Trfase_major"/>
</dbReference>
<dbReference type="InterPro" id="IPR015422">
    <property type="entry name" value="PyrdxlP-dep_Trfase_small"/>
</dbReference>
<dbReference type="NCBIfam" id="TIGR01141">
    <property type="entry name" value="hisC"/>
    <property type="match status" value="1"/>
</dbReference>
<keyword evidence="6 9" id="KW-0808">Transferase</keyword>
<feature type="modified residue" description="N6-(pyridoxal phosphate)lysine" evidence="9">
    <location>
        <position position="236"/>
    </location>
</feature>
<dbReference type="GO" id="GO:0004400">
    <property type="term" value="F:histidinol-phosphate transaminase activity"/>
    <property type="evidence" value="ECO:0007669"/>
    <property type="project" value="UniProtKB-UniRule"/>
</dbReference>
<dbReference type="InterPro" id="IPR005861">
    <property type="entry name" value="HisP_aminotrans"/>
</dbReference>
<evidence type="ECO:0000256" key="2">
    <source>
        <dbReference type="ARBA" id="ARBA00005011"/>
    </source>
</evidence>
<accession>A0A317MRQ9</accession>
<comment type="similarity">
    <text evidence="3 9">Belongs to the class-II pyridoxal-phosphate-dependent aminotransferase family. Histidinol-phosphate aminotransferase subfamily.</text>
</comment>
<dbReference type="PANTHER" id="PTHR43643:SF3">
    <property type="entry name" value="HISTIDINOL-PHOSPHATE AMINOTRANSFERASE"/>
    <property type="match status" value="1"/>
</dbReference>
<dbReference type="Proteomes" id="UP000246569">
    <property type="component" value="Unassembled WGS sequence"/>
</dbReference>
<comment type="caution">
    <text evidence="11">The sequence shown here is derived from an EMBL/GenBank/DDBJ whole genome shotgun (WGS) entry which is preliminary data.</text>
</comment>
<dbReference type="OrthoDB" id="9813612at2"/>
<dbReference type="InterPro" id="IPR001917">
    <property type="entry name" value="Aminotrans_II_pyridoxalP_BS"/>
</dbReference>
<dbReference type="UniPathway" id="UPA00031">
    <property type="reaction ID" value="UER00012"/>
</dbReference>
<name>A0A317MRQ9_9GAMM</name>
<organism evidence="11 12">
    <name type="scientific">Plasticicumulans acidivorans</name>
    <dbReference type="NCBI Taxonomy" id="886464"/>
    <lineage>
        <taxon>Bacteria</taxon>
        <taxon>Pseudomonadati</taxon>
        <taxon>Pseudomonadota</taxon>
        <taxon>Gammaproteobacteria</taxon>
        <taxon>Candidatus Competibacteraceae</taxon>
        <taxon>Plasticicumulans</taxon>
    </lineage>
</organism>
<protein>
    <recommendedName>
        <fullName evidence="9">Histidinol-phosphate aminotransferase</fullName>
        <ecNumber evidence="9">2.6.1.9</ecNumber>
    </recommendedName>
    <alternativeName>
        <fullName evidence="9">Imidazole acetol-phosphate transaminase</fullName>
    </alternativeName>
</protein>
<proteinExistence type="inferred from homology"/>
<dbReference type="EC" id="2.6.1.9" evidence="9"/>
<dbReference type="SUPFAM" id="SSF53383">
    <property type="entry name" value="PLP-dependent transferases"/>
    <property type="match status" value="1"/>
</dbReference>
<dbReference type="InterPro" id="IPR015424">
    <property type="entry name" value="PyrdxlP-dep_Trfase"/>
</dbReference>
<comment type="subunit">
    <text evidence="4 9">Homodimer.</text>
</comment>
<dbReference type="InterPro" id="IPR050106">
    <property type="entry name" value="HistidinolP_aminotransfase"/>
</dbReference>
<evidence type="ECO:0000259" key="10">
    <source>
        <dbReference type="Pfam" id="PF00155"/>
    </source>
</evidence>
<reference evidence="11 12" key="1">
    <citation type="submission" date="2018-05" db="EMBL/GenBank/DDBJ databases">
        <title>Genomic Encyclopedia of Type Strains, Phase IV (KMG-IV): sequencing the most valuable type-strain genomes for metagenomic binning, comparative biology and taxonomic classification.</title>
        <authorList>
            <person name="Goeker M."/>
        </authorList>
    </citation>
    <scope>NUCLEOTIDE SEQUENCE [LARGE SCALE GENOMIC DNA]</scope>
    <source>
        <strain evidence="11 12">DSM 23606</strain>
    </source>
</reference>
<evidence type="ECO:0000256" key="9">
    <source>
        <dbReference type="HAMAP-Rule" id="MF_01023"/>
    </source>
</evidence>
<keyword evidence="7 9" id="KW-0663">Pyridoxal phosphate</keyword>
<dbReference type="HAMAP" id="MF_01023">
    <property type="entry name" value="HisC_aminotrans_2"/>
    <property type="match status" value="1"/>
</dbReference>
<keyword evidence="5 9" id="KW-0032">Aminotransferase</keyword>
<feature type="domain" description="Aminotransferase class I/classII large" evidence="10">
    <location>
        <begin position="38"/>
        <end position="369"/>
    </location>
</feature>
<dbReference type="RefSeq" id="WP_110019545.1">
    <property type="nucleotide sequence ID" value="NZ_QGTJ01000010.1"/>
</dbReference>
<evidence type="ECO:0000256" key="1">
    <source>
        <dbReference type="ARBA" id="ARBA00001933"/>
    </source>
</evidence>
<dbReference type="PROSITE" id="PS00599">
    <property type="entry name" value="AA_TRANSFER_CLASS_2"/>
    <property type="match status" value="1"/>
</dbReference>
<dbReference type="Gene3D" id="3.40.640.10">
    <property type="entry name" value="Type I PLP-dependent aspartate aminotransferase-like (Major domain)"/>
    <property type="match status" value="1"/>
</dbReference>